<keyword evidence="5" id="KW-1185">Reference proteome</keyword>
<organism evidence="4 6">
    <name type="scientific">Erysipelothrix amsterdamensis</name>
    <dbReference type="NCBI Taxonomy" id="2929157"/>
    <lineage>
        <taxon>Bacteria</taxon>
        <taxon>Bacillati</taxon>
        <taxon>Bacillota</taxon>
        <taxon>Erysipelotrichia</taxon>
        <taxon>Erysipelotrichales</taxon>
        <taxon>Erysipelotrichaceae</taxon>
        <taxon>Erysipelothrix</taxon>
    </lineage>
</organism>
<evidence type="ECO:0000313" key="5">
    <source>
        <dbReference type="Proteomes" id="UP001154095"/>
    </source>
</evidence>
<evidence type="ECO:0000313" key="6">
    <source>
        <dbReference type="Proteomes" id="UP001154111"/>
    </source>
</evidence>
<dbReference type="Pfam" id="PF05065">
    <property type="entry name" value="Phage_capsid"/>
    <property type="match status" value="1"/>
</dbReference>
<comment type="subcellular location">
    <subcellularLocation>
        <location evidence="1">Virion</location>
    </subcellularLocation>
</comment>
<accession>A0AAU9VIJ1</accession>
<dbReference type="InterPro" id="IPR054612">
    <property type="entry name" value="Phage_capsid-like_C"/>
</dbReference>
<dbReference type="SUPFAM" id="SSF56563">
    <property type="entry name" value="Major capsid protein gp5"/>
    <property type="match status" value="1"/>
</dbReference>
<dbReference type="Proteomes" id="UP001154111">
    <property type="component" value="Chromosome"/>
</dbReference>
<dbReference type="EMBL" id="OW659477">
    <property type="protein sequence ID" value="CAH2762004.1"/>
    <property type="molecule type" value="Genomic_DNA"/>
</dbReference>
<proteinExistence type="predicted"/>
<evidence type="ECO:0000313" key="4">
    <source>
        <dbReference type="EMBL" id="CAH2762004.1"/>
    </source>
</evidence>
<dbReference type="Proteomes" id="UP001154095">
    <property type="component" value="Chromosome"/>
</dbReference>
<feature type="domain" description="Phage capsid-like C-terminal" evidence="2">
    <location>
        <begin position="96"/>
        <end position="270"/>
    </location>
</feature>
<evidence type="ECO:0000259" key="2">
    <source>
        <dbReference type="Pfam" id="PF05065"/>
    </source>
</evidence>
<dbReference type="RefSeq" id="WP_254006333.1">
    <property type="nucleotide sequence ID" value="NZ_OW659477.1"/>
</dbReference>
<sequence length="380" mass="42150">MKLSKLETNELVQLIQNAPKEAKGQVIIESVQKLLDDKLESIVNEYQSMAKEVSANNQLFDKYGLRNLSTEEHGFYELITDPMQASHGFTKGKQEDLIPTSITNYVFEDLKQSRPLFQYIDWSPAGVKKWILAEKVGKAAWGALDETITKEITAQLEIIDFEIHKLAAFALIPLGIIELGHEWVDKYVREVLLEVNEEGLEEGIIAGNGKNAPVGMIKNLKGNVQSGVYPDADAVEIKSFTAEALAPHLATLSDGGKRTLSKLVLIVNPSDYFTKVLPATTYLSAIGEYRQVLPFNIEIVQATSVPQNKAILYVPMGYSAGISRMGLYESDEFKFLDHVRAFKVVTYGNGRLKKQNMTVLLNITKLAPLAFNVKDLGVGA</sequence>
<name>A0AAU9VIJ1_9FIRM</name>
<gene>
    <name evidence="4" type="ORF">ERYAMS2_00991</name>
    <name evidence="3" type="ORF">ERYAMS_00697</name>
</gene>
<dbReference type="InterPro" id="IPR024455">
    <property type="entry name" value="Phage_capsid"/>
</dbReference>
<reference evidence="4" key="1">
    <citation type="submission" date="2022-04" db="EMBL/GenBank/DDBJ databases">
        <authorList>
            <person name="Forde T."/>
        </authorList>
    </citation>
    <scope>NUCLEOTIDE SEQUENCE</scope>
    <source>
        <strain evidence="4">A18Y016a</strain>
        <strain evidence="3">A18Y020d</strain>
    </source>
</reference>
<dbReference type="EMBL" id="OW659496">
    <property type="protein sequence ID" value="CAH2761993.1"/>
    <property type="molecule type" value="Genomic_DNA"/>
</dbReference>
<evidence type="ECO:0000256" key="1">
    <source>
        <dbReference type="ARBA" id="ARBA00004328"/>
    </source>
</evidence>
<protein>
    <submittedName>
        <fullName evidence="4">Phage major capsid protein</fullName>
    </submittedName>
</protein>
<dbReference type="AlphaFoldDB" id="A0AAU9VIJ1"/>
<evidence type="ECO:0000313" key="3">
    <source>
        <dbReference type="EMBL" id="CAH2761993.1"/>
    </source>
</evidence>
<dbReference type="NCBIfam" id="TIGR01554">
    <property type="entry name" value="major_cap_HK97"/>
    <property type="match status" value="1"/>
</dbReference>